<feature type="transmembrane region" description="Helical" evidence="4">
    <location>
        <begin position="190"/>
        <end position="211"/>
    </location>
</feature>
<evidence type="ECO:0000313" key="8">
    <source>
        <dbReference type="Proteomes" id="UP001196980"/>
    </source>
</evidence>
<keyword evidence="4" id="KW-1133">Transmembrane helix</keyword>
<dbReference type="InterPro" id="IPR047347">
    <property type="entry name" value="YvaQ-like_sensor"/>
</dbReference>
<name>A0ABS6RVM9_9BACT</name>
<protein>
    <submittedName>
        <fullName evidence="7">MCP four helix bundle domain-containing protein</fullName>
    </submittedName>
</protein>
<dbReference type="CDD" id="cd11386">
    <property type="entry name" value="MCP_signal"/>
    <property type="match status" value="1"/>
</dbReference>
<keyword evidence="8" id="KW-1185">Reference proteome</keyword>
<dbReference type="InterPro" id="IPR003660">
    <property type="entry name" value="HAMP_dom"/>
</dbReference>
<dbReference type="CDD" id="cd19411">
    <property type="entry name" value="MCP2201-like_sensor"/>
    <property type="match status" value="1"/>
</dbReference>
<feature type="domain" description="Methyl-accepting transducer" evidence="5">
    <location>
        <begin position="269"/>
        <end position="505"/>
    </location>
</feature>
<evidence type="ECO:0000313" key="7">
    <source>
        <dbReference type="EMBL" id="MBV6340074.1"/>
    </source>
</evidence>
<dbReference type="InterPro" id="IPR004089">
    <property type="entry name" value="MCPsignal_dom"/>
</dbReference>
<keyword evidence="4" id="KW-0472">Membrane</keyword>
<evidence type="ECO:0000259" key="6">
    <source>
        <dbReference type="PROSITE" id="PS50885"/>
    </source>
</evidence>
<organism evidence="7 8">
    <name type="scientific">Candidatus Magnetobacterium casense</name>
    <dbReference type="NCBI Taxonomy" id="1455061"/>
    <lineage>
        <taxon>Bacteria</taxon>
        <taxon>Pseudomonadati</taxon>
        <taxon>Nitrospirota</taxon>
        <taxon>Thermodesulfovibrionia</taxon>
        <taxon>Thermodesulfovibrionales</taxon>
        <taxon>Candidatus Magnetobacteriaceae</taxon>
        <taxon>Candidatus Magnetobacterium</taxon>
    </lineage>
</organism>
<dbReference type="PANTHER" id="PTHR32089:SF112">
    <property type="entry name" value="LYSOZYME-LIKE PROTEIN-RELATED"/>
    <property type="match status" value="1"/>
</dbReference>
<proteinExistence type="inferred from homology"/>
<dbReference type="RefSeq" id="WP_218250694.1">
    <property type="nucleotide sequence ID" value="NZ_JABXWD010000005.1"/>
</dbReference>
<feature type="domain" description="HAMP" evidence="6">
    <location>
        <begin position="212"/>
        <end position="264"/>
    </location>
</feature>
<gene>
    <name evidence="7" type="ORF">HWQ67_00600</name>
</gene>
<evidence type="ECO:0000256" key="4">
    <source>
        <dbReference type="SAM" id="Phobius"/>
    </source>
</evidence>
<evidence type="ECO:0000256" key="1">
    <source>
        <dbReference type="ARBA" id="ARBA00023224"/>
    </source>
</evidence>
<dbReference type="EMBL" id="JABXWD010000005">
    <property type="protein sequence ID" value="MBV6340074.1"/>
    <property type="molecule type" value="Genomic_DNA"/>
</dbReference>
<evidence type="ECO:0000259" key="5">
    <source>
        <dbReference type="PROSITE" id="PS50111"/>
    </source>
</evidence>
<evidence type="ECO:0000256" key="3">
    <source>
        <dbReference type="PROSITE-ProRule" id="PRU00284"/>
    </source>
</evidence>
<dbReference type="PROSITE" id="PS50111">
    <property type="entry name" value="CHEMOTAXIS_TRANSDUC_2"/>
    <property type="match status" value="1"/>
</dbReference>
<evidence type="ECO:0000256" key="2">
    <source>
        <dbReference type="ARBA" id="ARBA00029447"/>
    </source>
</evidence>
<keyword evidence="4" id="KW-0812">Transmembrane</keyword>
<dbReference type="PANTHER" id="PTHR32089">
    <property type="entry name" value="METHYL-ACCEPTING CHEMOTAXIS PROTEIN MCPB"/>
    <property type="match status" value="1"/>
</dbReference>
<dbReference type="SMART" id="SM00283">
    <property type="entry name" value="MA"/>
    <property type="match status" value="1"/>
</dbReference>
<dbReference type="PROSITE" id="PS50885">
    <property type="entry name" value="HAMP"/>
    <property type="match status" value="1"/>
</dbReference>
<dbReference type="Pfam" id="PF12729">
    <property type="entry name" value="4HB_MCP_1"/>
    <property type="match status" value="1"/>
</dbReference>
<dbReference type="InterPro" id="IPR024478">
    <property type="entry name" value="HlyB_4HB_MCP"/>
</dbReference>
<dbReference type="Pfam" id="PF00015">
    <property type="entry name" value="MCPsignal"/>
    <property type="match status" value="1"/>
</dbReference>
<reference evidence="7 8" key="1">
    <citation type="journal article" date="2020" name="J Geophys Res Biogeosci">
        <title>Magnetotaxis as an Adaptation to Enable Bacterial Shuttling of Microbial Sulfur and Sulfur Cycling Across Aquatic Oxic#Anoxic Interfaces.</title>
        <authorList>
            <person name="Li J."/>
            <person name="Liu P."/>
            <person name="Wang J."/>
            <person name="Roberts A.P."/>
            <person name="Pan Y."/>
        </authorList>
    </citation>
    <scope>NUCLEOTIDE SEQUENCE [LARGE SCALE GENOMIC DNA]</scope>
    <source>
        <strain evidence="7 8">MYR-1_YQ</strain>
    </source>
</reference>
<comment type="caution">
    <text evidence="7">The sequence shown here is derived from an EMBL/GenBank/DDBJ whole genome shotgun (WGS) entry which is preliminary data.</text>
</comment>
<accession>A0ABS6RVM9</accession>
<comment type="similarity">
    <text evidence="2">Belongs to the methyl-accepting chemotaxis (MCP) protein family.</text>
</comment>
<keyword evidence="1 3" id="KW-0807">Transducer</keyword>
<sequence>MLKNMKIGLRLKILVAFMAILLLLTGYLGLYAAKQGNDSLKTVYEDRAIPLVQLDKIAKANLRIRIHLVQMFINPTPDEIQSRNIKIDEASESINKEWKDYSSTYLTDEEKRLVAKTQQDRANYRNEGLAPVINLIKEGKYDEAMKLYDEKYRHLFDEIEKDFNDLIKLQIDVAKQEYGKSQSTYNTSRVILIAVIVAGIVLSFLLSFLIISSVTGPLKKGVHVMDNIAACNLAVEIHSGSNDETGELLTAMSKTVATLNSILKTIMSSANSVASASQQLSSNADQMSQGVSEQSSKAAQIATSATQMSQTVMDVAKNASEISTSANDTLKLAQNGEKIVRKSIDEVKSIADTVSASAQLISSLGDRSKQIGDIISVIKDIADQTNLLALNAAIEAARAGEQGRGFAVVADEVRKLAERTSSATTEIGRMITAIQQETEKAVTSMSGATNMVEVGVELSTQAGESLHEIVNSINSLQLMVQQIASATEEMSTVSETITSDIETVANVSRETMESSQQIAQSSSSLSRLSSELQEVVSQFKIDDGTGVGHNKTLRLT</sequence>
<dbReference type="Proteomes" id="UP001196980">
    <property type="component" value="Unassembled WGS sequence"/>
</dbReference>